<dbReference type="Gene3D" id="3.10.20.310">
    <property type="entry name" value="membrane protein fhac"/>
    <property type="match status" value="1"/>
</dbReference>
<comment type="caution">
    <text evidence="12">The sequence shown here is derived from an EMBL/GenBank/DDBJ whole genome shotgun (WGS) entry which is preliminary data.</text>
</comment>
<sequence>MKRSASERLRARLGAVRPALTKLFARRQRKLQASNSPRAEVKHREPREWPRRVGLVALKLGATVAVAWGLLIAGREVYEYATTSTRFEVQHIIYDRSAHVDDDELRELLAIEPGTNILACDLAELSERVAAHPWVAMATVTRNLPDTLGIEVVEHEPSAIVLAGRFYLVNAEGVPFKVVERGERAELPIITGIERSALKQADGQPIPELVAALDVVRMYQTKQRPRLGELHLGDDGSLTLYTAEVGTQLRLGRTDFEVRLARWDALRAALGERADHLAVVHLDNETKPDRRDRVVARFANEHDEAVLLAQAASALESDDETQAPTAKPAADTTPAERRAQRRNRIPSYE</sequence>
<dbReference type="GO" id="GO:0043093">
    <property type="term" value="P:FtsZ-dependent cytokinesis"/>
    <property type="evidence" value="ECO:0007669"/>
    <property type="project" value="UniProtKB-UniRule"/>
</dbReference>
<proteinExistence type="inferred from homology"/>
<evidence type="ECO:0000256" key="9">
    <source>
        <dbReference type="HAMAP-Rule" id="MF_00911"/>
    </source>
</evidence>
<gene>
    <name evidence="9" type="primary">ftsQ</name>
    <name evidence="12" type="ORF">DB30_02599</name>
</gene>
<evidence type="ECO:0000256" key="4">
    <source>
        <dbReference type="ARBA" id="ARBA00022618"/>
    </source>
</evidence>
<keyword evidence="5 9" id="KW-0812">Transmembrane</keyword>
<dbReference type="InterPro" id="IPR026579">
    <property type="entry name" value="FtsQ"/>
</dbReference>
<feature type="transmembrane region" description="Helical" evidence="9">
    <location>
        <begin position="53"/>
        <end position="74"/>
    </location>
</feature>
<comment type="function">
    <text evidence="9">Essential cell division protein.</text>
</comment>
<evidence type="ECO:0000256" key="10">
    <source>
        <dbReference type="SAM" id="MobiDB-lite"/>
    </source>
</evidence>
<dbReference type="RefSeq" id="WP_052547866.1">
    <property type="nucleotide sequence ID" value="NZ_JMCC02000019.1"/>
</dbReference>
<dbReference type="PANTHER" id="PTHR35851">
    <property type="entry name" value="CELL DIVISION PROTEIN FTSQ"/>
    <property type="match status" value="1"/>
</dbReference>
<protein>
    <recommendedName>
        <fullName evidence="9">Cell division protein FtsQ</fullName>
    </recommendedName>
</protein>
<dbReference type="GO" id="GO:0005886">
    <property type="term" value="C:plasma membrane"/>
    <property type="evidence" value="ECO:0007669"/>
    <property type="project" value="UniProtKB-SubCell"/>
</dbReference>
<evidence type="ECO:0000256" key="5">
    <source>
        <dbReference type="ARBA" id="ARBA00022692"/>
    </source>
</evidence>
<comment type="subcellular location">
    <subcellularLocation>
        <location evidence="9">Cell membrane</location>
        <topology evidence="9">Single-pass type II membrane protein</topology>
    </subcellularLocation>
    <subcellularLocation>
        <location evidence="1">Membrane</location>
    </subcellularLocation>
    <text evidence="9">Localizes to the division septum.</text>
</comment>
<keyword evidence="3" id="KW-0997">Cell inner membrane</keyword>
<feature type="compositionally biased region" description="Basic residues" evidence="10">
    <location>
        <begin position="339"/>
        <end position="349"/>
    </location>
</feature>
<evidence type="ECO:0000313" key="13">
    <source>
        <dbReference type="Proteomes" id="UP000031599"/>
    </source>
</evidence>
<feature type="compositionally biased region" description="Low complexity" evidence="10">
    <location>
        <begin position="323"/>
        <end position="333"/>
    </location>
</feature>
<keyword evidence="7 9" id="KW-0472">Membrane</keyword>
<dbReference type="GO" id="GO:0090529">
    <property type="term" value="P:cell septum assembly"/>
    <property type="evidence" value="ECO:0007669"/>
    <property type="project" value="InterPro"/>
</dbReference>
<dbReference type="Proteomes" id="UP000031599">
    <property type="component" value="Unassembled WGS sequence"/>
</dbReference>
<evidence type="ECO:0000259" key="11">
    <source>
        <dbReference type="PROSITE" id="PS51779"/>
    </source>
</evidence>
<evidence type="ECO:0000256" key="6">
    <source>
        <dbReference type="ARBA" id="ARBA00022989"/>
    </source>
</evidence>
<feature type="domain" description="POTRA" evidence="11">
    <location>
        <begin position="87"/>
        <end position="155"/>
    </location>
</feature>
<comment type="similarity">
    <text evidence="9">Belongs to the FtsQ/DivIB family. FtsQ subfamily.</text>
</comment>
<dbReference type="InterPro" id="IPR034746">
    <property type="entry name" value="POTRA"/>
</dbReference>
<keyword evidence="2 9" id="KW-1003">Cell membrane</keyword>
<dbReference type="PROSITE" id="PS51779">
    <property type="entry name" value="POTRA"/>
    <property type="match status" value="1"/>
</dbReference>
<evidence type="ECO:0000256" key="1">
    <source>
        <dbReference type="ARBA" id="ARBA00004370"/>
    </source>
</evidence>
<dbReference type="HAMAP" id="MF_00911">
    <property type="entry name" value="FtsQ_subfam"/>
    <property type="match status" value="1"/>
</dbReference>
<keyword evidence="4 9" id="KW-0132">Cell division</keyword>
<accession>A0A0C2DDW2</accession>
<dbReference type="GO" id="GO:0032153">
    <property type="term" value="C:cell division site"/>
    <property type="evidence" value="ECO:0007669"/>
    <property type="project" value="UniProtKB-UniRule"/>
</dbReference>
<organism evidence="12 13">
    <name type="scientific">Enhygromyxa salina</name>
    <dbReference type="NCBI Taxonomy" id="215803"/>
    <lineage>
        <taxon>Bacteria</taxon>
        <taxon>Pseudomonadati</taxon>
        <taxon>Myxococcota</taxon>
        <taxon>Polyangia</taxon>
        <taxon>Nannocystales</taxon>
        <taxon>Nannocystaceae</taxon>
        <taxon>Enhygromyxa</taxon>
    </lineage>
</organism>
<reference evidence="12 13" key="1">
    <citation type="submission" date="2014-12" db="EMBL/GenBank/DDBJ databases">
        <title>Genome assembly of Enhygromyxa salina DSM 15201.</title>
        <authorList>
            <person name="Sharma G."/>
            <person name="Subramanian S."/>
        </authorList>
    </citation>
    <scope>NUCLEOTIDE SEQUENCE [LARGE SCALE GENOMIC DNA]</scope>
    <source>
        <strain evidence="12 13">DSM 15201</strain>
    </source>
</reference>
<keyword evidence="8 9" id="KW-0131">Cell cycle</keyword>
<feature type="region of interest" description="Disordered" evidence="10">
    <location>
        <begin position="311"/>
        <end position="349"/>
    </location>
</feature>
<evidence type="ECO:0000256" key="8">
    <source>
        <dbReference type="ARBA" id="ARBA00023306"/>
    </source>
</evidence>
<evidence type="ECO:0000256" key="2">
    <source>
        <dbReference type="ARBA" id="ARBA00022475"/>
    </source>
</evidence>
<evidence type="ECO:0000256" key="7">
    <source>
        <dbReference type="ARBA" id="ARBA00023136"/>
    </source>
</evidence>
<dbReference type="AlphaFoldDB" id="A0A0C2DDW2"/>
<dbReference type="Pfam" id="PF03799">
    <property type="entry name" value="FtsQ_DivIB_C"/>
    <property type="match status" value="1"/>
</dbReference>
<dbReference type="Pfam" id="PF08478">
    <property type="entry name" value="POTRA_1"/>
    <property type="match status" value="1"/>
</dbReference>
<dbReference type="PANTHER" id="PTHR35851:SF1">
    <property type="entry name" value="CELL DIVISION PROTEIN FTSQ"/>
    <property type="match status" value="1"/>
</dbReference>
<dbReference type="InterPro" id="IPR005548">
    <property type="entry name" value="Cell_div_FtsQ/DivIB_C"/>
</dbReference>
<dbReference type="InterPro" id="IPR013685">
    <property type="entry name" value="POTRA_FtsQ_type"/>
</dbReference>
<evidence type="ECO:0000256" key="3">
    <source>
        <dbReference type="ARBA" id="ARBA00022519"/>
    </source>
</evidence>
<evidence type="ECO:0000313" key="12">
    <source>
        <dbReference type="EMBL" id="KIG17832.1"/>
    </source>
</evidence>
<dbReference type="EMBL" id="JMCC02000019">
    <property type="protein sequence ID" value="KIG17832.1"/>
    <property type="molecule type" value="Genomic_DNA"/>
</dbReference>
<name>A0A0C2DDW2_9BACT</name>
<keyword evidence="6 9" id="KW-1133">Transmembrane helix</keyword>